<protein>
    <submittedName>
        <fullName evidence="1">Uncharacterized protein</fullName>
    </submittedName>
</protein>
<gene>
    <name evidence="1" type="ORF">FHU38_000099</name>
</gene>
<name>A0A7X5UKP5_9PSEU</name>
<evidence type="ECO:0000313" key="1">
    <source>
        <dbReference type="EMBL" id="NIJ09755.1"/>
    </source>
</evidence>
<keyword evidence="2" id="KW-1185">Reference proteome</keyword>
<evidence type="ECO:0000313" key="2">
    <source>
        <dbReference type="Proteomes" id="UP000545493"/>
    </source>
</evidence>
<dbReference type="EMBL" id="JAAOYM010000001">
    <property type="protein sequence ID" value="NIJ09755.1"/>
    <property type="molecule type" value="Genomic_DNA"/>
</dbReference>
<dbReference type="Proteomes" id="UP000545493">
    <property type="component" value="Unassembled WGS sequence"/>
</dbReference>
<dbReference type="RefSeq" id="WP_009156854.1">
    <property type="nucleotide sequence ID" value="NZ_JAAOYM010000001.1"/>
</dbReference>
<reference evidence="1 2" key="1">
    <citation type="submission" date="2020-03" db="EMBL/GenBank/DDBJ databases">
        <title>Sequencing the genomes of 1000 actinobacteria strains.</title>
        <authorList>
            <person name="Klenk H.-P."/>
        </authorList>
    </citation>
    <scope>NUCLEOTIDE SEQUENCE [LARGE SCALE GENOMIC DNA]</scope>
    <source>
        <strain evidence="1 2">DSM 45685</strain>
    </source>
</reference>
<comment type="caution">
    <text evidence="1">The sequence shown here is derived from an EMBL/GenBank/DDBJ whole genome shotgun (WGS) entry which is preliminary data.</text>
</comment>
<organism evidence="1 2">
    <name type="scientific">Saccharomonospora amisosensis</name>
    <dbReference type="NCBI Taxonomy" id="1128677"/>
    <lineage>
        <taxon>Bacteria</taxon>
        <taxon>Bacillati</taxon>
        <taxon>Actinomycetota</taxon>
        <taxon>Actinomycetes</taxon>
        <taxon>Pseudonocardiales</taxon>
        <taxon>Pseudonocardiaceae</taxon>
        <taxon>Saccharomonospora</taxon>
    </lineage>
</organism>
<proteinExistence type="predicted"/>
<sequence length="155" mass="16938">MTEGSPPPADLDIVLARLRRAVERETGPWYARKDAGDNDSLPWLRRIGFLLLELGFTVAEEGGIACGDIEQAVSRAFNLPGRAMEDPDPTALGQLAHATKERERAMAETNHADSVWRTAIRAACDAGEKRKSVANVAGVSVHRVNQINQERHGTK</sequence>
<dbReference type="AlphaFoldDB" id="A0A7X5UKP5"/>
<accession>A0A7X5UKP5</accession>